<dbReference type="STRING" id="246409.I1BSX6"/>
<dbReference type="OrthoDB" id="629492at2759"/>
<evidence type="ECO:0000313" key="2">
    <source>
        <dbReference type="EMBL" id="EIE79306.1"/>
    </source>
</evidence>
<dbReference type="EMBL" id="CH476733">
    <property type="protein sequence ID" value="EIE79306.1"/>
    <property type="molecule type" value="Genomic_DNA"/>
</dbReference>
<dbReference type="VEuPathDB" id="FungiDB:RO3G_04011"/>
<gene>
    <name evidence="2" type="ORF">RO3G_04011</name>
</gene>
<reference evidence="2 3" key="1">
    <citation type="journal article" date="2009" name="PLoS Genet.">
        <title>Genomic analysis of the basal lineage fungus Rhizopus oryzae reveals a whole-genome duplication.</title>
        <authorList>
            <person name="Ma L.-J."/>
            <person name="Ibrahim A.S."/>
            <person name="Skory C."/>
            <person name="Grabherr M.G."/>
            <person name="Burger G."/>
            <person name="Butler M."/>
            <person name="Elias M."/>
            <person name="Idnurm A."/>
            <person name="Lang B.F."/>
            <person name="Sone T."/>
            <person name="Abe A."/>
            <person name="Calvo S.E."/>
            <person name="Corrochano L.M."/>
            <person name="Engels R."/>
            <person name="Fu J."/>
            <person name="Hansberg W."/>
            <person name="Kim J.-M."/>
            <person name="Kodira C.D."/>
            <person name="Koehrsen M.J."/>
            <person name="Liu B."/>
            <person name="Miranda-Saavedra D."/>
            <person name="O'Leary S."/>
            <person name="Ortiz-Castellanos L."/>
            <person name="Poulter R."/>
            <person name="Rodriguez-Romero J."/>
            <person name="Ruiz-Herrera J."/>
            <person name="Shen Y.-Q."/>
            <person name="Zeng Q."/>
            <person name="Galagan J."/>
            <person name="Birren B.W."/>
            <person name="Cuomo C.A."/>
            <person name="Wickes B.L."/>
        </authorList>
    </citation>
    <scope>NUCLEOTIDE SEQUENCE [LARGE SCALE GENOMIC DNA]</scope>
    <source>
        <strain evidence="3">RA 99-880 / ATCC MYA-4621 / FGSC 9543 / NRRL 43880</strain>
    </source>
</reference>
<dbReference type="InterPro" id="IPR025986">
    <property type="entry name" value="RPAP3-like_C"/>
</dbReference>
<proteinExistence type="predicted"/>
<evidence type="ECO:0000313" key="3">
    <source>
        <dbReference type="Proteomes" id="UP000009138"/>
    </source>
</evidence>
<dbReference type="Proteomes" id="UP000009138">
    <property type="component" value="Unassembled WGS sequence"/>
</dbReference>
<dbReference type="GeneID" id="93610982"/>
<dbReference type="RefSeq" id="XP_067514702.1">
    <property type="nucleotide sequence ID" value="XM_067658601.1"/>
</dbReference>
<protein>
    <recommendedName>
        <fullName evidence="1">RNA-polymerase II-associated protein 3-like C-terminal domain-containing protein</fullName>
    </recommendedName>
</protein>
<dbReference type="AlphaFoldDB" id="I1BSX6"/>
<name>I1BSX6_RHIO9</name>
<feature type="domain" description="RNA-polymerase II-associated protein 3-like C-terminal" evidence="1">
    <location>
        <begin position="2"/>
        <end position="25"/>
    </location>
</feature>
<keyword evidence="3" id="KW-1185">Reference proteome</keyword>
<dbReference type="Pfam" id="PF13877">
    <property type="entry name" value="RPAP3_C"/>
    <property type="match status" value="1"/>
</dbReference>
<dbReference type="InParanoid" id="I1BSX6"/>
<evidence type="ECO:0000259" key="1">
    <source>
        <dbReference type="Pfam" id="PF13877"/>
    </source>
</evidence>
<sequence length="57" mass="6721">MFNVLENLSRVRRLDMLVMFLSKKQEEELKSLFDKIKSSNVPAEKLAQVAKIYKIHI</sequence>
<accession>I1BSX6</accession>
<organism evidence="2 3">
    <name type="scientific">Rhizopus delemar (strain RA 99-880 / ATCC MYA-4621 / FGSC 9543 / NRRL 43880)</name>
    <name type="common">Mucormycosis agent</name>
    <name type="synonym">Rhizopus arrhizus var. delemar</name>
    <dbReference type="NCBI Taxonomy" id="246409"/>
    <lineage>
        <taxon>Eukaryota</taxon>
        <taxon>Fungi</taxon>
        <taxon>Fungi incertae sedis</taxon>
        <taxon>Mucoromycota</taxon>
        <taxon>Mucoromycotina</taxon>
        <taxon>Mucoromycetes</taxon>
        <taxon>Mucorales</taxon>
        <taxon>Mucorineae</taxon>
        <taxon>Rhizopodaceae</taxon>
        <taxon>Rhizopus</taxon>
    </lineage>
</organism>